<dbReference type="PANTHER" id="PTHR30055">
    <property type="entry name" value="HTH-TYPE TRANSCRIPTIONAL REGULATOR RUTR"/>
    <property type="match status" value="1"/>
</dbReference>
<evidence type="ECO:0000313" key="6">
    <source>
        <dbReference type="Proteomes" id="UP000325957"/>
    </source>
</evidence>
<proteinExistence type="predicted"/>
<dbReference type="InterPro" id="IPR050109">
    <property type="entry name" value="HTH-type_TetR-like_transc_reg"/>
</dbReference>
<feature type="region of interest" description="Disordered" evidence="3">
    <location>
        <begin position="240"/>
        <end position="259"/>
    </location>
</feature>
<feature type="compositionally biased region" description="Basic and acidic residues" evidence="3">
    <location>
        <begin position="1"/>
        <end position="24"/>
    </location>
</feature>
<dbReference type="OrthoDB" id="3210235at2"/>
<dbReference type="Pfam" id="PF17920">
    <property type="entry name" value="TetR_C_16"/>
    <property type="match status" value="1"/>
</dbReference>
<dbReference type="SUPFAM" id="SSF46689">
    <property type="entry name" value="Homeodomain-like"/>
    <property type="match status" value="1"/>
</dbReference>
<feature type="compositionally biased region" description="Gly residues" evidence="3">
    <location>
        <begin position="28"/>
        <end position="37"/>
    </location>
</feature>
<keyword evidence="6" id="KW-1185">Reference proteome</keyword>
<dbReference type="EMBL" id="SZWF01000005">
    <property type="protein sequence ID" value="KAA9394629.1"/>
    <property type="molecule type" value="Genomic_DNA"/>
</dbReference>
<dbReference type="GO" id="GO:0003700">
    <property type="term" value="F:DNA-binding transcription factor activity"/>
    <property type="evidence" value="ECO:0007669"/>
    <property type="project" value="TreeGrafter"/>
</dbReference>
<dbReference type="SUPFAM" id="SSF48498">
    <property type="entry name" value="Tetracyclin repressor-like, C-terminal domain"/>
    <property type="match status" value="1"/>
</dbReference>
<gene>
    <name evidence="5" type="ORF">FCK90_05495</name>
</gene>
<dbReference type="PRINTS" id="PR00455">
    <property type="entry name" value="HTHTETR"/>
</dbReference>
<feature type="domain" description="HTH tetR-type" evidence="4">
    <location>
        <begin position="59"/>
        <end position="119"/>
    </location>
</feature>
<evidence type="ECO:0000256" key="2">
    <source>
        <dbReference type="PROSITE-ProRule" id="PRU00335"/>
    </source>
</evidence>
<feature type="DNA-binding region" description="H-T-H motif" evidence="2">
    <location>
        <begin position="82"/>
        <end position="101"/>
    </location>
</feature>
<dbReference type="GO" id="GO:0000976">
    <property type="term" value="F:transcription cis-regulatory region binding"/>
    <property type="evidence" value="ECO:0007669"/>
    <property type="project" value="TreeGrafter"/>
</dbReference>
<comment type="caution">
    <text evidence="5">The sequence shown here is derived from an EMBL/GenBank/DDBJ whole genome shotgun (WGS) entry which is preliminary data.</text>
</comment>
<evidence type="ECO:0000256" key="1">
    <source>
        <dbReference type="ARBA" id="ARBA00023125"/>
    </source>
</evidence>
<dbReference type="InterPro" id="IPR009057">
    <property type="entry name" value="Homeodomain-like_sf"/>
</dbReference>
<dbReference type="PROSITE" id="PS50977">
    <property type="entry name" value="HTH_TETR_2"/>
    <property type="match status" value="1"/>
</dbReference>
<keyword evidence="1 2" id="KW-0238">DNA-binding</keyword>
<reference evidence="5 6" key="1">
    <citation type="submission" date="2019-05" db="EMBL/GenBank/DDBJ databases">
        <title>Kocuria coralli sp. nov., a novel actinobacterium isolated from coral reef seawater.</title>
        <authorList>
            <person name="Li J."/>
        </authorList>
    </citation>
    <scope>NUCLEOTIDE SEQUENCE [LARGE SCALE GENOMIC DNA]</scope>
    <source>
        <strain evidence="5 6">SCSIO 13007</strain>
    </source>
</reference>
<dbReference type="Gene3D" id="1.10.10.60">
    <property type="entry name" value="Homeodomain-like"/>
    <property type="match status" value="1"/>
</dbReference>
<protein>
    <submittedName>
        <fullName evidence="5">TetR/AcrR family transcriptional regulator</fullName>
    </submittedName>
</protein>
<accession>A0A5J5KY79</accession>
<sequence>MGGRRPAADLRRGRPVPRPRECRHGLGLHLGRGGTGGFRRRSTGPGGPDHAAEHSVKAQRTRDRILSAARQAFAERGYDGASVRSIAVAAGVDQALVHRYFGTKQELFLAATELPAELGAAVGRVLRLPDDQLGEGLVSAAVRMWDSEVSDALISTARTVIASPEGAPVVQDLLFGVILRELPGRIDRYGHTRRRVALVVTQMAGLLVARKLVGVEPIRSMPAEEVAALVGPTVQRYLTGDVATPEVDTPEPGPGAGRD</sequence>
<dbReference type="PANTHER" id="PTHR30055:SF235">
    <property type="entry name" value="TRANSCRIPTIONAL REGULATORY PROTEIN"/>
    <property type="match status" value="1"/>
</dbReference>
<dbReference type="InterPro" id="IPR036271">
    <property type="entry name" value="Tet_transcr_reg_TetR-rel_C_sf"/>
</dbReference>
<feature type="region of interest" description="Disordered" evidence="3">
    <location>
        <begin position="1"/>
        <end position="58"/>
    </location>
</feature>
<dbReference type="InterPro" id="IPR041678">
    <property type="entry name" value="TetR_C_16"/>
</dbReference>
<evidence type="ECO:0000259" key="4">
    <source>
        <dbReference type="PROSITE" id="PS50977"/>
    </source>
</evidence>
<evidence type="ECO:0000256" key="3">
    <source>
        <dbReference type="SAM" id="MobiDB-lite"/>
    </source>
</evidence>
<dbReference type="Pfam" id="PF00440">
    <property type="entry name" value="TetR_N"/>
    <property type="match status" value="1"/>
</dbReference>
<dbReference type="InterPro" id="IPR001647">
    <property type="entry name" value="HTH_TetR"/>
</dbReference>
<name>A0A5J5KY79_9MICC</name>
<dbReference type="Gene3D" id="1.10.357.10">
    <property type="entry name" value="Tetracycline Repressor, domain 2"/>
    <property type="match status" value="1"/>
</dbReference>
<dbReference type="AlphaFoldDB" id="A0A5J5KY79"/>
<organism evidence="5 6">
    <name type="scientific">Kocuria coralli</name>
    <dbReference type="NCBI Taxonomy" id="1461025"/>
    <lineage>
        <taxon>Bacteria</taxon>
        <taxon>Bacillati</taxon>
        <taxon>Actinomycetota</taxon>
        <taxon>Actinomycetes</taxon>
        <taxon>Micrococcales</taxon>
        <taxon>Micrococcaceae</taxon>
        <taxon>Kocuria</taxon>
    </lineage>
</organism>
<dbReference type="Proteomes" id="UP000325957">
    <property type="component" value="Unassembled WGS sequence"/>
</dbReference>
<evidence type="ECO:0000313" key="5">
    <source>
        <dbReference type="EMBL" id="KAA9394629.1"/>
    </source>
</evidence>